<reference evidence="6 7" key="1">
    <citation type="submission" date="2017-07" db="EMBL/GenBank/DDBJ databases">
        <title>Isolation and whole genome analysis of endospore-forming bacteria from heroin.</title>
        <authorList>
            <person name="Kalinowski J."/>
            <person name="Ahrens B."/>
            <person name="Al-Dilaimi A."/>
            <person name="Winkler A."/>
            <person name="Wibberg D."/>
            <person name="Schleenbecker U."/>
            <person name="Ruckert C."/>
            <person name="Wolfel R."/>
            <person name="Grass G."/>
        </authorList>
    </citation>
    <scope>NUCLEOTIDE SEQUENCE [LARGE SCALE GENOMIC DNA]</scope>
    <source>
        <strain evidence="6 7">7539</strain>
    </source>
</reference>
<keyword evidence="3" id="KW-0238">DNA-binding</keyword>
<dbReference type="AlphaFoldDB" id="A0A268NU26"/>
<evidence type="ECO:0000256" key="3">
    <source>
        <dbReference type="ARBA" id="ARBA00023125"/>
    </source>
</evidence>
<evidence type="ECO:0000259" key="5">
    <source>
        <dbReference type="Pfam" id="PF04198"/>
    </source>
</evidence>
<feature type="domain" description="Sugar-binding" evidence="5">
    <location>
        <begin position="66"/>
        <end position="310"/>
    </location>
</feature>
<dbReference type="EMBL" id="NPCC01000043">
    <property type="protein sequence ID" value="PAE86994.1"/>
    <property type="molecule type" value="Genomic_DNA"/>
</dbReference>
<dbReference type="RefSeq" id="WP_095327331.1">
    <property type="nucleotide sequence ID" value="NZ_NPCC01000043.1"/>
</dbReference>
<dbReference type="PANTHER" id="PTHR34294:SF1">
    <property type="entry name" value="TRANSCRIPTIONAL REGULATOR LSRR"/>
    <property type="match status" value="1"/>
</dbReference>
<dbReference type="GO" id="GO:0003677">
    <property type="term" value="F:DNA binding"/>
    <property type="evidence" value="ECO:0007669"/>
    <property type="project" value="UniProtKB-KW"/>
</dbReference>
<protein>
    <submittedName>
        <fullName evidence="6">Transcriptional regulator</fullName>
    </submittedName>
</protein>
<dbReference type="InterPro" id="IPR051054">
    <property type="entry name" value="SorC_transcr_regulators"/>
</dbReference>
<dbReference type="SUPFAM" id="SSF100950">
    <property type="entry name" value="NagB/RpiA/CoA transferase-like"/>
    <property type="match status" value="1"/>
</dbReference>
<dbReference type="Gene3D" id="3.40.50.1360">
    <property type="match status" value="1"/>
</dbReference>
<dbReference type="Pfam" id="PF04198">
    <property type="entry name" value="Sugar-bind"/>
    <property type="match status" value="1"/>
</dbReference>
<keyword evidence="2" id="KW-0805">Transcription regulation</keyword>
<keyword evidence="4" id="KW-0804">Transcription</keyword>
<dbReference type="GO" id="GO:0030246">
    <property type="term" value="F:carbohydrate binding"/>
    <property type="evidence" value="ECO:0007669"/>
    <property type="project" value="InterPro"/>
</dbReference>
<name>A0A268NU26_SHOCL</name>
<comment type="similarity">
    <text evidence="1">Belongs to the SorC transcriptional regulatory family.</text>
</comment>
<dbReference type="Gene3D" id="1.10.10.60">
    <property type="entry name" value="Homeodomain-like"/>
    <property type="match status" value="1"/>
</dbReference>
<evidence type="ECO:0000256" key="2">
    <source>
        <dbReference type="ARBA" id="ARBA00023015"/>
    </source>
</evidence>
<dbReference type="InterPro" id="IPR037171">
    <property type="entry name" value="NagB/RpiA_transferase-like"/>
</dbReference>
<accession>A0A268NU26</accession>
<evidence type="ECO:0000313" key="7">
    <source>
        <dbReference type="Proteomes" id="UP000216207"/>
    </source>
</evidence>
<evidence type="ECO:0000256" key="1">
    <source>
        <dbReference type="ARBA" id="ARBA00010466"/>
    </source>
</evidence>
<dbReference type="Proteomes" id="UP000216207">
    <property type="component" value="Unassembled WGS sequence"/>
</dbReference>
<evidence type="ECO:0000256" key="4">
    <source>
        <dbReference type="ARBA" id="ARBA00023163"/>
    </source>
</evidence>
<gene>
    <name evidence="6" type="ORF">CHH72_20330</name>
</gene>
<proteinExistence type="inferred from homology"/>
<sequence length="312" mass="34283">MSLLGDRRLLVKIAQMYYEEGATQSEIAQAIGVSRPLISKYLAKARELGVVEIIIHDHDTHPFAGLESKVEKRYGLREVVCVESNENDASKARMGQAASHYLLRMIRDGQTIGMSSGTTLYEVAMALSSSQHFPNVQFIPLVGGMGHERVDIHANQIVAKLADVLKAKCKLLHAPVLVDSKEAKEIIVNQSSIREIFEIGAKADIAMVGIGGTPEHSTMVKSYLQQTKGVIEYENIVGDICYNFIGEDGCTIDNDWNARVISMDLDHVKQIPLVIGVASGKEKVKAIKAALRAKLIHVLITDDLTARMLLDH</sequence>
<evidence type="ECO:0000313" key="6">
    <source>
        <dbReference type="EMBL" id="PAE86994.1"/>
    </source>
</evidence>
<dbReference type="InterPro" id="IPR007324">
    <property type="entry name" value="Sugar-bd_dom_put"/>
</dbReference>
<organism evidence="6 7">
    <name type="scientific">Shouchella clausii</name>
    <name type="common">Alkalihalobacillus clausii</name>
    <dbReference type="NCBI Taxonomy" id="79880"/>
    <lineage>
        <taxon>Bacteria</taxon>
        <taxon>Bacillati</taxon>
        <taxon>Bacillota</taxon>
        <taxon>Bacilli</taxon>
        <taxon>Bacillales</taxon>
        <taxon>Bacillaceae</taxon>
        <taxon>Shouchella</taxon>
    </lineage>
</organism>
<comment type="caution">
    <text evidence="6">The sequence shown here is derived from an EMBL/GenBank/DDBJ whole genome shotgun (WGS) entry which is preliminary data.</text>
</comment>
<dbReference type="PANTHER" id="PTHR34294">
    <property type="entry name" value="TRANSCRIPTIONAL REGULATOR-RELATED"/>
    <property type="match status" value="1"/>
</dbReference>